<dbReference type="Pfam" id="PF00043">
    <property type="entry name" value="GST_C"/>
    <property type="match status" value="1"/>
</dbReference>
<comment type="subcellular location">
    <subcellularLocation>
        <location evidence="1">Cytoplasm</location>
    </subcellularLocation>
</comment>
<dbReference type="RefSeq" id="XP_032112489.1">
    <property type="nucleotide sequence ID" value="XM_032256598.1"/>
</dbReference>
<organism evidence="10 11">
    <name type="scientific">Sapajus apella</name>
    <name type="common">Brown-capped capuchin</name>
    <name type="synonym">Cebus apella</name>
    <dbReference type="NCBI Taxonomy" id="9515"/>
    <lineage>
        <taxon>Eukaryota</taxon>
        <taxon>Metazoa</taxon>
        <taxon>Chordata</taxon>
        <taxon>Craniata</taxon>
        <taxon>Vertebrata</taxon>
        <taxon>Euteleostomi</taxon>
        <taxon>Mammalia</taxon>
        <taxon>Eutheria</taxon>
        <taxon>Euarchontoglires</taxon>
        <taxon>Primates</taxon>
        <taxon>Haplorrhini</taxon>
        <taxon>Platyrrhini</taxon>
        <taxon>Cebidae</taxon>
        <taxon>Cebinae</taxon>
        <taxon>Sapajus</taxon>
    </lineage>
</organism>
<feature type="domain" description="GST C-terminal" evidence="9">
    <location>
        <begin position="169"/>
        <end position="303"/>
    </location>
</feature>
<accession>A0A6J3G300</accession>
<dbReference type="InterPro" id="IPR051369">
    <property type="entry name" value="GST_Theta"/>
</dbReference>
<dbReference type="SUPFAM" id="SSF52833">
    <property type="entry name" value="Thioredoxin-like"/>
    <property type="match status" value="1"/>
</dbReference>
<proteinExistence type="inferred from homology"/>
<keyword evidence="5" id="KW-0963">Cytoplasm</keyword>
<name>A0A6J3G300_SAPAP</name>
<sequence length="322" mass="36480">MALELYMDLLSAPCRAVYIFSKKHDIPFTFQFVDLLKGHPYNKEYIKINPLRKLPSLKDGKFVLTERAIIRGLHSVSVSSLPSHPLPSSSCTHLLSFLQIHLASLTLTALVKTFPWKPQQLGPGHTKVVGVGALGKARAVPLTGPFCSVAILYYLCRKYSAPSHWYPPDLHIRACVDEFMAWQHAAFQLPMKRIVWLKLLIPKITGEEVSAEKIDHAVAEVKNSLQLFEKKFLQDKLFITGDQISLADLVAVVEMMQPMAANYNAFLNSSKLAEWLMRVELSIGSGLFREAHNRLMQLADWDFSTLDPLVKEKICEFQEKYL</sequence>
<dbReference type="Gene3D" id="1.20.1050.10">
    <property type="match status" value="1"/>
</dbReference>
<dbReference type="InterPro" id="IPR004045">
    <property type="entry name" value="Glutathione_S-Trfase_N"/>
</dbReference>
<dbReference type="AlphaFoldDB" id="A0A6J3G300"/>
<evidence type="ECO:0000256" key="1">
    <source>
        <dbReference type="ARBA" id="ARBA00004496"/>
    </source>
</evidence>
<dbReference type="CDD" id="cd03183">
    <property type="entry name" value="GST_C_Theta"/>
    <property type="match status" value="1"/>
</dbReference>
<dbReference type="SUPFAM" id="SSF47616">
    <property type="entry name" value="GST C-terminal domain-like"/>
    <property type="match status" value="1"/>
</dbReference>
<evidence type="ECO:0000256" key="6">
    <source>
        <dbReference type="ARBA" id="ARBA00022679"/>
    </source>
</evidence>
<evidence type="ECO:0000256" key="5">
    <source>
        <dbReference type="ARBA" id="ARBA00022490"/>
    </source>
</evidence>
<evidence type="ECO:0000256" key="4">
    <source>
        <dbReference type="ARBA" id="ARBA00012452"/>
    </source>
</evidence>
<comment type="subunit">
    <text evidence="3">Homodimer.</text>
</comment>
<dbReference type="InterPro" id="IPR010987">
    <property type="entry name" value="Glutathione-S-Trfase_C-like"/>
</dbReference>
<dbReference type="FunFam" id="1.20.1050.10:FF:000008">
    <property type="entry name" value="Glutathione S-transferase theta-1"/>
    <property type="match status" value="1"/>
</dbReference>
<evidence type="ECO:0000313" key="11">
    <source>
        <dbReference type="RefSeq" id="XP_032112489.1"/>
    </source>
</evidence>
<dbReference type="GO" id="GO:0005737">
    <property type="term" value="C:cytoplasm"/>
    <property type="evidence" value="ECO:0007669"/>
    <property type="project" value="UniProtKB-SubCell"/>
</dbReference>
<feature type="domain" description="GST N-terminal" evidence="8">
    <location>
        <begin position="1"/>
        <end position="82"/>
    </location>
</feature>
<dbReference type="InterPro" id="IPR004046">
    <property type="entry name" value="GST_C"/>
</dbReference>
<dbReference type="EC" id="2.5.1.18" evidence="4"/>
<evidence type="ECO:0000256" key="3">
    <source>
        <dbReference type="ARBA" id="ARBA00011738"/>
    </source>
</evidence>
<dbReference type="PROSITE" id="PS50404">
    <property type="entry name" value="GST_NTER"/>
    <property type="match status" value="1"/>
</dbReference>
<evidence type="ECO:0000259" key="8">
    <source>
        <dbReference type="PROSITE" id="PS50404"/>
    </source>
</evidence>
<evidence type="ECO:0000313" key="10">
    <source>
        <dbReference type="Proteomes" id="UP000504640"/>
    </source>
</evidence>
<dbReference type="InterPro" id="IPR036282">
    <property type="entry name" value="Glutathione-S-Trfase_C_sf"/>
</dbReference>
<reference evidence="11" key="1">
    <citation type="submission" date="2025-08" db="UniProtKB">
        <authorList>
            <consortium name="RefSeq"/>
        </authorList>
    </citation>
    <scope>IDENTIFICATION</scope>
    <source>
        <tissue evidence="11">Blood</tissue>
    </source>
</reference>
<dbReference type="InterPro" id="IPR036249">
    <property type="entry name" value="Thioredoxin-like_sf"/>
</dbReference>
<comment type="similarity">
    <text evidence="2">Belongs to the GST superfamily. Theta family.</text>
</comment>
<dbReference type="GO" id="GO:0006749">
    <property type="term" value="P:glutathione metabolic process"/>
    <property type="evidence" value="ECO:0007669"/>
    <property type="project" value="TreeGrafter"/>
</dbReference>
<evidence type="ECO:0000256" key="7">
    <source>
        <dbReference type="ARBA" id="ARBA00047960"/>
    </source>
</evidence>
<keyword evidence="10" id="KW-1185">Reference proteome</keyword>
<dbReference type="PANTHER" id="PTHR43917">
    <property type="match status" value="1"/>
</dbReference>
<evidence type="ECO:0000256" key="2">
    <source>
        <dbReference type="ARBA" id="ARBA00009899"/>
    </source>
</evidence>
<evidence type="ECO:0000259" key="9">
    <source>
        <dbReference type="PROSITE" id="PS50405"/>
    </source>
</evidence>
<protein>
    <recommendedName>
        <fullName evidence="4">glutathione transferase</fullName>
        <ecNumber evidence="4">2.5.1.18</ecNumber>
    </recommendedName>
</protein>
<keyword evidence="6" id="KW-0808">Transferase</keyword>
<dbReference type="Proteomes" id="UP000504640">
    <property type="component" value="Unplaced"/>
</dbReference>
<gene>
    <name evidence="11" type="primary">LOC116535498</name>
</gene>
<comment type="catalytic activity">
    <reaction evidence="7">
        <text>RX + glutathione = an S-substituted glutathione + a halide anion + H(+)</text>
        <dbReference type="Rhea" id="RHEA:16437"/>
        <dbReference type="ChEBI" id="CHEBI:15378"/>
        <dbReference type="ChEBI" id="CHEBI:16042"/>
        <dbReference type="ChEBI" id="CHEBI:17792"/>
        <dbReference type="ChEBI" id="CHEBI:57925"/>
        <dbReference type="ChEBI" id="CHEBI:90779"/>
        <dbReference type="EC" id="2.5.1.18"/>
    </reaction>
</comment>
<dbReference type="GeneID" id="116535498"/>
<dbReference type="PROSITE" id="PS50405">
    <property type="entry name" value="GST_CTER"/>
    <property type="match status" value="1"/>
</dbReference>
<dbReference type="PANTHER" id="PTHR43917:SF13">
    <property type="entry name" value="GLUTATHIONE S-TRANSFERASE THETA-4-RELATED"/>
    <property type="match status" value="1"/>
</dbReference>
<dbReference type="Gene3D" id="3.40.30.10">
    <property type="entry name" value="Glutaredoxin"/>
    <property type="match status" value="1"/>
</dbReference>
<dbReference type="GO" id="GO:0004364">
    <property type="term" value="F:glutathione transferase activity"/>
    <property type="evidence" value="ECO:0007669"/>
    <property type="project" value="UniProtKB-EC"/>
</dbReference>
<dbReference type="InterPro" id="IPR040077">
    <property type="entry name" value="GST_C_Theta"/>
</dbReference>